<proteinExistence type="predicted"/>
<keyword evidence="1" id="KW-1133">Transmembrane helix</keyword>
<dbReference type="AlphaFoldDB" id="A0A6M1RCD0"/>
<evidence type="ECO:0000313" key="3">
    <source>
        <dbReference type="Proteomes" id="UP000473008"/>
    </source>
</evidence>
<accession>A0A6M1RCD0</accession>
<keyword evidence="1" id="KW-0812">Transmembrane</keyword>
<dbReference type="RefSeq" id="WP_165013016.1">
    <property type="nucleotide sequence ID" value="NZ_JAALDL010000005.1"/>
</dbReference>
<comment type="caution">
    <text evidence="2">The sequence shown here is derived from an EMBL/GenBank/DDBJ whole genome shotgun (WGS) entry which is preliminary data.</text>
</comment>
<name>A0A6M1RCD0_9GAMM</name>
<dbReference type="EMBL" id="JAALDL010000005">
    <property type="protein sequence ID" value="NGN97870.1"/>
    <property type="molecule type" value="Genomic_DNA"/>
</dbReference>
<evidence type="ECO:0000313" key="2">
    <source>
        <dbReference type="EMBL" id="NGN97870.1"/>
    </source>
</evidence>
<evidence type="ECO:0000256" key="1">
    <source>
        <dbReference type="SAM" id="Phobius"/>
    </source>
</evidence>
<keyword evidence="1" id="KW-0472">Membrane</keyword>
<organism evidence="2 3">
    <name type="scientific">Grimontia sedimenti</name>
    <dbReference type="NCBI Taxonomy" id="2711294"/>
    <lineage>
        <taxon>Bacteria</taxon>
        <taxon>Pseudomonadati</taxon>
        <taxon>Pseudomonadota</taxon>
        <taxon>Gammaproteobacteria</taxon>
        <taxon>Vibrionales</taxon>
        <taxon>Vibrionaceae</taxon>
        <taxon>Grimontia</taxon>
    </lineage>
</organism>
<dbReference type="Proteomes" id="UP000473008">
    <property type="component" value="Unassembled WGS sequence"/>
</dbReference>
<feature type="transmembrane region" description="Helical" evidence="1">
    <location>
        <begin position="7"/>
        <end position="24"/>
    </location>
</feature>
<reference evidence="2 3" key="1">
    <citation type="submission" date="2020-02" db="EMBL/GenBank/DDBJ databases">
        <title>The draft genome of Grimontia sedimenta sp. nov., isolated from benthic sediments near coral reefs south of Kuwait.</title>
        <authorList>
            <person name="Mahmoud H.M."/>
            <person name="Jose L."/>
            <person name="Eapen S."/>
        </authorList>
    </citation>
    <scope>NUCLEOTIDE SEQUENCE [LARGE SCALE GENOMIC DNA]</scope>
    <source>
        <strain evidence="2 3">S25</strain>
    </source>
</reference>
<gene>
    <name evidence="2" type="ORF">G5S52_09440</name>
</gene>
<feature type="transmembrane region" description="Helical" evidence="1">
    <location>
        <begin position="30"/>
        <end position="47"/>
    </location>
</feature>
<protein>
    <submittedName>
        <fullName evidence="2">Uncharacterized protein</fullName>
    </submittedName>
</protein>
<sequence length="97" mass="10979">MMKNTIGLVMMLVALGAFFISAFLADSVLMGISIILFLFGLIFHFVYNRSAEVDDCDTSIHIEVLTERAELHVEDEWRKRDKMKGSDAFSAPDDSHH</sequence>
<keyword evidence="3" id="KW-1185">Reference proteome</keyword>